<comment type="subcellular location">
    <subcellularLocation>
        <location evidence="1">Nucleus</location>
    </subcellularLocation>
</comment>
<dbReference type="GO" id="GO:1990404">
    <property type="term" value="F:NAD+-protein mono-ADP-ribosyltransferase activity"/>
    <property type="evidence" value="ECO:0007669"/>
    <property type="project" value="TreeGrafter"/>
</dbReference>
<dbReference type="CDD" id="cd01437">
    <property type="entry name" value="parp_like"/>
    <property type="match status" value="1"/>
</dbReference>
<dbReference type="FunFam" id="1.20.142.10:FF:000002">
    <property type="entry name" value="Poly [ADP-ribose] polymerase"/>
    <property type="match status" value="1"/>
</dbReference>
<dbReference type="InterPro" id="IPR004102">
    <property type="entry name" value="Poly(ADP-ribose)pol_reg_dom"/>
</dbReference>
<comment type="catalytic activity">
    <reaction evidence="14">
        <text>NAD(+) + (ADP-D-ribosyl)n-acceptor = nicotinamide + (ADP-D-ribosyl)n+1-acceptor + H(+).</text>
        <dbReference type="EC" id="2.4.2.30"/>
    </reaction>
</comment>
<keyword evidence="3 15" id="KW-0808">Transferase</keyword>
<dbReference type="PROSITE" id="PS51059">
    <property type="entry name" value="PARP_CATALYTIC"/>
    <property type="match status" value="1"/>
</dbReference>
<organism evidence="20 21">
    <name type="scientific">Moniliophthora roreri</name>
    <name type="common">Frosty pod rot fungus</name>
    <name type="synonym">Monilia roreri</name>
    <dbReference type="NCBI Taxonomy" id="221103"/>
    <lineage>
        <taxon>Eukaryota</taxon>
        <taxon>Fungi</taxon>
        <taxon>Dikarya</taxon>
        <taxon>Basidiomycota</taxon>
        <taxon>Agaricomycotina</taxon>
        <taxon>Agaricomycetes</taxon>
        <taxon>Agaricomycetidae</taxon>
        <taxon>Agaricales</taxon>
        <taxon>Marasmiineae</taxon>
        <taxon>Marasmiaceae</taxon>
        <taxon>Moniliophthora</taxon>
    </lineage>
</organism>
<dbReference type="PANTHER" id="PTHR10459:SF60">
    <property type="entry name" value="POLY [ADP-RIBOSE] POLYMERASE 2"/>
    <property type="match status" value="1"/>
</dbReference>
<keyword evidence="6" id="KW-0677">Repeat</keyword>
<sequence length="654" mass="72162">MPPRKKSTADGAAPAAPTRSSARTKGAQPAKPASSSQDTTPKTAARLASKRKRIAADDEEEEKEASETKKPASKKAKKSKATVDEDEDDEGDAMDVDDKKEKNPKMVTVIKRGAAPVDSASKRVDTHQVYANDEAVWDATLNQTDVKDNKNKLAYSSLFYNLQLLHPIGNPNECILFTHWGRVGENGQNQVKGPWPAASAIGQFKSQFKAKSGVNWEDRVGMVAKKGKYTWLGACFSNLRAFIVAHVIIERDYDNEDANDDSGKGKGKGKKDAADKPSKPIPDSALAPEIQEFCRLIFSTSIIDATLSSMNYDANKLPLGKLAKSTILKGFAALKSLSEVIDGTDNAKIQEYGSKQAACEELTNLYYSIIPHDFGRNRPIVINTSEHLKRELDLVDALGDMEIASQLMSSIEEKEDADPVNPLDAQFQSLELTKMEVVPKTGEEYQTIEEYVRDTHGHTHGHIKAKLRNVFRIERGSETEAWKKAGFDKVEDGERMLLWHGSRSTNFAGILKQGLRIAPPEAPVNGYMFGKGVYFADMMSKSAGYCYSSLSNSIGCLLLCEVAVKPFYERHDAEYNADQSCKKAKKRATKGIGKMQPAKWKDAGEALGVDELVGCVMPDGKAENVDTPGYLQYNEYIVYDISQIRARYLLMVDM</sequence>
<evidence type="ECO:0000313" key="20">
    <source>
        <dbReference type="EMBL" id="KTB33083.1"/>
    </source>
</evidence>
<evidence type="ECO:0000256" key="5">
    <source>
        <dbReference type="ARBA" id="ARBA00022723"/>
    </source>
</evidence>
<dbReference type="AlphaFoldDB" id="A0A0W0F9V6"/>
<comment type="similarity">
    <text evidence="13">Belongs to the ARTD/PARP family.</text>
</comment>
<evidence type="ECO:0000256" key="12">
    <source>
        <dbReference type="ARBA" id="ARBA00023242"/>
    </source>
</evidence>
<feature type="domain" description="PARP alpha-helical" evidence="18">
    <location>
        <begin position="283"/>
        <end position="409"/>
    </location>
</feature>
<dbReference type="Gene3D" id="3.90.228.10">
    <property type="match status" value="1"/>
</dbReference>
<evidence type="ECO:0000256" key="14">
    <source>
        <dbReference type="ARBA" id="ARBA00033987"/>
    </source>
</evidence>
<dbReference type="GO" id="GO:0003677">
    <property type="term" value="F:DNA binding"/>
    <property type="evidence" value="ECO:0007669"/>
    <property type="project" value="UniProtKB-KW"/>
</dbReference>
<dbReference type="SUPFAM" id="SSF47587">
    <property type="entry name" value="Domain of poly(ADP-ribose) polymerase"/>
    <property type="match status" value="1"/>
</dbReference>
<proteinExistence type="inferred from homology"/>
<dbReference type="InterPro" id="IPR050800">
    <property type="entry name" value="ARTD/PARP"/>
</dbReference>
<dbReference type="Proteomes" id="UP000054988">
    <property type="component" value="Unassembled WGS sequence"/>
</dbReference>
<dbReference type="PANTHER" id="PTHR10459">
    <property type="entry name" value="DNA LIGASE"/>
    <property type="match status" value="1"/>
</dbReference>
<dbReference type="GO" id="GO:0005730">
    <property type="term" value="C:nucleolus"/>
    <property type="evidence" value="ECO:0007669"/>
    <property type="project" value="TreeGrafter"/>
</dbReference>
<evidence type="ECO:0000256" key="7">
    <source>
        <dbReference type="ARBA" id="ARBA00022765"/>
    </source>
</evidence>
<dbReference type="InterPro" id="IPR012317">
    <property type="entry name" value="Poly(ADP-ribose)pol_cat_dom"/>
</dbReference>
<dbReference type="EMBL" id="LATX01002192">
    <property type="protein sequence ID" value="KTB33083.1"/>
    <property type="molecule type" value="Genomic_DNA"/>
</dbReference>
<dbReference type="InterPro" id="IPR008893">
    <property type="entry name" value="WGR_domain"/>
</dbReference>
<keyword evidence="2 15" id="KW-0328">Glycosyltransferase</keyword>
<evidence type="ECO:0000259" key="19">
    <source>
        <dbReference type="PROSITE" id="PS51977"/>
    </source>
</evidence>
<feature type="compositionally biased region" description="Basic residues" evidence="16">
    <location>
        <begin position="71"/>
        <end position="80"/>
    </location>
</feature>
<evidence type="ECO:0000256" key="1">
    <source>
        <dbReference type="ARBA" id="ARBA00004123"/>
    </source>
</evidence>
<evidence type="ECO:0000256" key="16">
    <source>
        <dbReference type="SAM" id="MobiDB-lite"/>
    </source>
</evidence>
<feature type="compositionally biased region" description="Polar residues" evidence="16">
    <location>
        <begin position="33"/>
        <end position="42"/>
    </location>
</feature>
<keyword evidence="5" id="KW-0479">Metal-binding</keyword>
<evidence type="ECO:0000256" key="11">
    <source>
        <dbReference type="ARBA" id="ARBA00023125"/>
    </source>
</evidence>
<feature type="region of interest" description="Disordered" evidence="16">
    <location>
        <begin position="1"/>
        <end position="123"/>
    </location>
</feature>
<keyword evidence="10 15" id="KW-0520">NAD</keyword>
<keyword evidence="7" id="KW-0013">ADP-ribosylation</keyword>
<name>A0A0W0F9V6_MONRR</name>
<gene>
    <name evidence="20" type="ORF">WG66_14411</name>
</gene>
<dbReference type="SUPFAM" id="SSF56399">
    <property type="entry name" value="ADP-ribosylation"/>
    <property type="match status" value="1"/>
</dbReference>
<dbReference type="Gene3D" id="1.20.142.10">
    <property type="entry name" value="Poly(ADP-ribose) polymerase, regulatory domain"/>
    <property type="match status" value="1"/>
</dbReference>
<dbReference type="GO" id="GO:0008270">
    <property type="term" value="F:zinc ion binding"/>
    <property type="evidence" value="ECO:0007669"/>
    <property type="project" value="UniProtKB-KW"/>
</dbReference>
<keyword evidence="4" id="KW-0548">Nucleotidyltransferase</keyword>
<dbReference type="InterPro" id="IPR036616">
    <property type="entry name" value="Poly(ADP-ribose)pol_reg_dom_sf"/>
</dbReference>
<dbReference type="GO" id="GO:0003950">
    <property type="term" value="F:NAD+ poly-ADP-ribosyltransferase activity"/>
    <property type="evidence" value="ECO:0007669"/>
    <property type="project" value="UniProtKB-UniRule"/>
</dbReference>
<dbReference type="Pfam" id="PF02877">
    <property type="entry name" value="PARP_reg"/>
    <property type="match status" value="1"/>
</dbReference>
<accession>A0A0W0F9V6</accession>
<evidence type="ECO:0000256" key="6">
    <source>
        <dbReference type="ARBA" id="ARBA00022737"/>
    </source>
</evidence>
<dbReference type="PROSITE" id="PS51977">
    <property type="entry name" value="WGR"/>
    <property type="match status" value="1"/>
</dbReference>
<protein>
    <recommendedName>
        <fullName evidence="15">Poly [ADP-ribose] polymerase</fullName>
        <shortName evidence="15">PARP</shortName>
        <ecNumber evidence="15">2.4.2.-</ecNumber>
    </recommendedName>
</protein>
<evidence type="ECO:0000256" key="2">
    <source>
        <dbReference type="ARBA" id="ARBA00022676"/>
    </source>
</evidence>
<comment type="caution">
    <text evidence="20">The sequence shown here is derived from an EMBL/GenBank/DDBJ whole genome shotgun (WGS) entry which is preliminary data.</text>
</comment>
<reference evidence="20 21" key="1">
    <citation type="submission" date="2015-12" db="EMBL/GenBank/DDBJ databases">
        <title>Draft genome sequence of Moniliophthora roreri, the causal agent of frosty pod rot of cacao.</title>
        <authorList>
            <person name="Aime M.C."/>
            <person name="Diaz-Valderrama J.R."/>
            <person name="Kijpornyongpan T."/>
            <person name="Phillips-Mora W."/>
        </authorList>
    </citation>
    <scope>NUCLEOTIDE SEQUENCE [LARGE SCALE GENOMIC DNA]</scope>
    <source>
        <strain evidence="20 21">MCA 2952</strain>
    </source>
</reference>
<feature type="compositionally biased region" description="Acidic residues" evidence="16">
    <location>
        <begin position="84"/>
        <end position="95"/>
    </location>
</feature>
<dbReference type="Pfam" id="PF00644">
    <property type="entry name" value="PARP"/>
    <property type="match status" value="1"/>
</dbReference>
<dbReference type="SUPFAM" id="SSF142921">
    <property type="entry name" value="WGR domain-like"/>
    <property type="match status" value="1"/>
</dbReference>
<evidence type="ECO:0000256" key="8">
    <source>
        <dbReference type="ARBA" id="ARBA00022771"/>
    </source>
</evidence>
<evidence type="ECO:0000256" key="3">
    <source>
        <dbReference type="ARBA" id="ARBA00022679"/>
    </source>
</evidence>
<dbReference type="Pfam" id="PF05406">
    <property type="entry name" value="WGR"/>
    <property type="match status" value="1"/>
</dbReference>
<evidence type="ECO:0000256" key="4">
    <source>
        <dbReference type="ARBA" id="ARBA00022695"/>
    </source>
</evidence>
<dbReference type="InterPro" id="IPR036930">
    <property type="entry name" value="WGR_dom_sf"/>
</dbReference>
<keyword evidence="8" id="KW-0863">Zinc-finger</keyword>
<dbReference type="GO" id="GO:0006302">
    <property type="term" value="P:double-strand break repair"/>
    <property type="evidence" value="ECO:0007669"/>
    <property type="project" value="TreeGrafter"/>
</dbReference>
<evidence type="ECO:0000259" key="17">
    <source>
        <dbReference type="PROSITE" id="PS51059"/>
    </source>
</evidence>
<dbReference type="PROSITE" id="PS51060">
    <property type="entry name" value="PARP_ALPHA_HD"/>
    <property type="match status" value="1"/>
</dbReference>
<dbReference type="eggNOG" id="KOG1037">
    <property type="taxonomic scope" value="Eukaryota"/>
</dbReference>
<evidence type="ECO:0000259" key="18">
    <source>
        <dbReference type="PROSITE" id="PS51060"/>
    </source>
</evidence>
<evidence type="ECO:0000256" key="9">
    <source>
        <dbReference type="ARBA" id="ARBA00022833"/>
    </source>
</evidence>
<dbReference type="CDD" id="cd07997">
    <property type="entry name" value="WGR_PARP"/>
    <property type="match status" value="1"/>
</dbReference>
<keyword evidence="11" id="KW-0238">DNA-binding</keyword>
<evidence type="ECO:0000256" key="15">
    <source>
        <dbReference type="RuleBase" id="RU362114"/>
    </source>
</evidence>
<feature type="domain" description="PARP catalytic" evidence="17">
    <location>
        <begin position="421"/>
        <end position="654"/>
    </location>
</feature>
<evidence type="ECO:0000256" key="10">
    <source>
        <dbReference type="ARBA" id="ARBA00023027"/>
    </source>
</evidence>
<keyword evidence="12" id="KW-0539">Nucleus</keyword>
<feature type="region of interest" description="Disordered" evidence="16">
    <location>
        <begin position="256"/>
        <end position="284"/>
    </location>
</feature>
<evidence type="ECO:0000313" key="21">
    <source>
        <dbReference type="Proteomes" id="UP000054988"/>
    </source>
</evidence>
<keyword evidence="9" id="KW-0862">Zinc</keyword>
<feature type="domain" description="WGR" evidence="19">
    <location>
        <begin position="126"/>
        <end position="229"/>
    </location>
</feature>
<dbReference type="SMART" id="SM00773">
    <property type="entry name" value="WGR"/>
    <property type="match status" value="1"/>
</dbReference>
<dbReference type="GO" id="GO:0016779">
    <property type="term" value="F:nucleotidyltransferase activity"/>
    <property type="evidence" value="ECO:0007669"/>
    <property type="project" value="UniProtKB-KW"/>
</dbReference>
<dbReference type="GO" id="GO:0070212">
    <property type="term" value="P:protein poly-ADP-ribosylation"/>
    <property type="evidence" value="ECO:0007669"/>
    <property type="project" value="TreeGrafter"/>
</dbReference>
<dbReference type="EC" id="2.4.2.-" evidence="15"/>
<feature type="compositionally biased region" description="Low complexity" evidence="16">
    <location>
        <begin position="12"/>
        <end position="24"/>
    </location>
</feature>
<evidence type="ECO:0000256" key="13">
    <source>
        <dbReference type="ARBA" id="ARBA00024347"/>
    </source>
</evidence>